<keyword evidence="2" id="KW-1185">Reference proteome</keyword>
<protein>
    <submittedName>
        <fullName evidence="1">Uncharacterized protein</fullName>
    </submittedName>
</protein>
<comment type="caution">
    <text evidence="1">The sequence shown here is derived from an EMBL/GenBank/DDBJ whole genome shotgun (WGS) entry which is preliminary data.</text>
</comment>
<dbReference type="AlphaFoldDB" id="A0A0C2MQT1"/>
<reference evidence="1 2" key="1">
    <citation type="journal article" date="2014" name="Genome Biol. Evol.">
        <title>The genome of the myxosporean Thelohanellus kitauei shows adaptations to nutrient acquisition within its fish host.</title>
        <authorList>
            <person name="Yang Y."/>
            <person name="Xiong J."/>
            <person name="Zhou Z."/>
            <person name="Huo F."/>
            <person name="Miao W."/>
            <person name="Ran C."/>
            <person name="Liu Y."/>
            <person name="Zhang J."/>
            <person name="Feng J."/>
            <person name="Wang M."/>
            <person name="Wang M."/>
            <person name="Wang L."/>
            <person name="Yao B."/>
        </authorList>
    </citation>
    <scope>NUCLEOTIDE SEQUENCE [LARGE SCALE GENOMIC DNA]</scope>
    <source>
        <strain evidence="1">Wuqing</strain>
    </source>
</reference>
<name>A0A0C2MQT1_THEKT</name>
<evidence type="ECO:0000313" key="2">
    <source>
        <dbReference type="Proteomes" id="UP000031668"/>
    </source>
</evidence>
<organism evidence="1 2">
    <name type="scientific">Thelohanellus kitauei</name>
    <name type="common">Myxosporean</name>
    <dbReference type="NCBI Taxonomy" id="669202"/>
    <lineage>
        <taxon>Eukaryota</taxon>
        <taxon>Metazoa</taxon>
        <taxon>Cnidaria</taxon>
        <taxon>Myxozoa</taxon>
        <taxon>Myxosporea</taxon>
        <taxon>Bivalvulida</taxon>
        <taxon>Platysporina</taxon>
        <taxon>Myxobolidae</taxon>
        <taxon>Thelohanellus</taxon>
    </lineage>
</organism>
<evidence type="ECO:0000313" key="1">
    <source>
        <dbReference type="EMBL" id="KII64012.1"/>
    </source>
</evidence>
<sequence length="149" mass="17646">MTSTKLKSTQEISIRYNGCVYLNLKYSNKSYDIQLNAVKDFVKEFILGVDFMEMFEIYINFRQNITTNERLAVINVNSKITEETDDDFMNITIDLTYFKVFFPQCREKITGVTHKIEPIKYTVCKILPRPVPLHYREKLQEQINILVKN</sequence>
<gene>
    <name evidence="1" type="ORF">RF11_08823</name>
</gene>
<proteinExistence type="predicted"/>
<dbReference type="EMBL" id="JWZT01004477">
    <property type="protein sequence ID" value="KII64012.1"/>
    <property type="molecule type" value="Genomic_DNA"/>
</dbReference>
<accession>A0A0C2MQT1</accession>
<dbReference type="Proteomes" id="UP000031668">
    <property type="component" value="Unassembled WGS sequence"/>
</dbReference>